<dbReference type="PANTHER" id="PTHR45458">
    <property type="entry name" value="SHORT-CHAIN DEHYDROGENASE/REDUCTASE SDR"/>
    <property type="match status" value="1"/>
</dbReference>
<dbReference type="AlphaFoldDB" id="A0A1M7TYG2"/>
<organism evidence="2 3">
    <name type="scientific">Oceanicella actignis</name>
    <dbReference type="NCBI Taxonomy" id="1189325"/>
    <lineage>
        <taxon>Bacteria</taxon>
        <taxon>Pseudomonadati</taxon>
        <taxon>Pseudomonadota</taxon>
        <taxon>Alphaproteobacteria</taxon>
        <taxon>Rhodobacterales</taxon>
        <taxon>Paracoccaceae</taxon>
        <taxon>Oceanicella</taxon>
    </lineage>
</organism>
<gene>
    <name evidence="2" type="ORF">SAMN05216200_11193</name>
</gene>
<sequence length="230" mass="24059">MALMVIAGASRGIGLELARQAAARGDEVLACARRPDAAPALAALCERSGGRVRAAALDVTDPDSCDRAARELGARQADLLVCNAGVFIGRGGLDDPALDARAWRETLITNVAGPFFVVRAFRARMRRPGGKIAVIGSRMGSSAAASGDAYAYRASKAAAANLALNLSRELAPEGLAVGVWHPGWVATEMGGPRAALTPERSARDLLARFDALTLARTGLFEDHEGRLIPF</sequence>
<dbReference type="PANTHER" id="PTHR45458:SF1">
    <property type="entry name" value="SHORT CHAIN DEHYDROGENASE"/>
    <property type="match status" value="1"/>
</dbReference>
<dbReference type="SUPFAM" id="SSF51735">
    <property type="entry name" value="NAD(P)-binding Rossmann-fold domains"/>
    <property type="match status" value="1"/>
</dbReference>
<evidence type="ECO:0000256" key="1">
    <source>
        <dbReference type="RuleBase" id="RU000363"/>
    </source>
</evidence>
<dbReference type="Gene3D" id="3.40.50.720">
    <property type="entry name" value="NAD(P)-binding Rossmann-like Domain"/>
    <property type="match status" value="1"/>
</dbReference>
<dbReference type="InterPro" id="IPR052184">
    <property type="entry name" value="SDR_enzymes"/>
</dbReference>
<accession>A0A1M7TYG2</accession>
<dbReference type="RefSeq" id="WP_245728538.1">
    <property type="nucleotide sequence ID" value="NZ_FOHL01000010.1"/>
</dbReference>
<dbReference type="STRING" id="1189325.SAMN04488119_11093"/>
<reference evidence="2 3" key="1">
    <citation type="submission" date="2016-12" db="EMBL/GenBank/DDBJ databases">
        <authorList>
            <person name="Song W.-J."/>
            <person name="Kurnit D.M."/>
        </authorList>
    </citation>
    <scope>NUCLEOTIDE SEQUENCE [LARGE SCALE GENOMIC DNA]</scope>
    <source>
        <strain evidence="2 3">CGMCC 1.10808</strain>
    </source>
</reference>
<dbReference type="Proteomes" id="UP000184066">
    <property type="component" value="Unassembled WGS sequence"/>
</dbReference>
<proteinExistence type="inferred from homology"/>
<dbReference type="PRINTS" id="PR00081">
    <property type="entry name" value="GDHRDH"/>
</dbReference>
<name>A0A1M7TYG2_9RHOB</name>
<dbReference type="EMBL" id="FRDL01000011">
    <property type="protein sequence ID" value="SHN75680.1"/>
    <property type="molecule type" value="Genomic_DNA"/>
</dbReference>
<dbReference type="PRINTS" id="PR00080">
    <property type="entry name" value="SDRFAMILY"/>
</dbReference>
<comment type="similarity">
    <text evidence="1">Belongs to the short-chain dehydrogenases/reductases (SDR) family.</text>
</comment>
<dbReference type="Pfam" id="PF00106">
    <property type="entry name" value="adh_short"/>
    <property type="match status" value="1"/>
</dbReference>
<dbReference type="GO" id="GO:0016616">
    <property type="term" value="F:oxidoreductase activity, acting on the CH-OH group of donors, NAD or NADP as acceptor"/>
    <property type="evidence" value="ECO:0007669"/>
    <property type="project" value="TreeGrafter"/>
</dbReference>
<protein>
    <submittedName>
        <fullName evidence="2">NADP-dependent 3-hydroxy acid dehydrogenase YdfG</fullName>
    </submittedName>
</protein>
<evidence type="ECO:0000313" key="2">
    <source>
        <dbReference type="EMBL" id="SHN75680.1"/>
    </source>
</evidence>
<dbReference type="InterPro" id="IPR002347">
    <property type="entry name" value="SDR_fam"/>
</dbReference>
<dbReference type="InterPro" id="IPR036291">
    <property type="entry name" value="NAD(P)-bd_dom_sf"/>
</dbReference>
<keyword evidence="3" id="KW-1185">Reference proteome</keyword>
<evidence type="ECO:0000313" key="3">
    <source>
        <dbReference type="Proteomes" id="UP000184066"/>
    </source>
</evidence>